<evidence type="ECO:0000313" key="2">
    <source>
        <dbReference type="EMBL" id="GGO99211.1"/>
    </source>
</evidence>
<name>A0A917ZYH9_9ACTN</name>
<feature type="compositionally biased region" description="Polar residues" evidence="1">
    <location>
        <begin position="92"/>
        <end position="112"/>
    </location>
</feature>
<protein>
    <submittedName>
        <fullName evidence="2">Uncharacterized protein</fullName>
    </submittedName>
</protein>
<proteinExistence type="predicted"/>
<dbReference type="AlphaFoldDB" id="A0A917ZYH9"/>
<feature type="compositionally biased region" description="Low complexity" evidence="1">
    <location>
        <begin position="1"/>
        <end position="25"/>
    </location>
</feature>
<sequence length="112" mass="11883">MGTSDNAASEAGAGAGSSSVNEGNSDTADASPERLRTRFVVQLVEGRSIRAPHVEEAMRAVPRLLFVPRATPISSRIPRPASRCFRTRLALVTSTSPQTPNNPQPSRSCHAS</sequence>
<reference evidence="2" key="2">
    <citation type="submission" date="2020-09" db="EMBL/GenBank/DDBJ databases">
        <authorList>
            <person name="Sun Q."/>
            <person name="Zhou Y."/>
        </authorList>
    </citation>
    <scope>NUCLEOTIDE SEQUENCE</scope>
    <source>
        <strain evidence="2">CGMCC 4.7201</strain>
    </source>
</reference>
<dbReference type="InterPro" id="IPR029063">
    <property type="entry name" value="SAM-dependent_MTases_sf"/>
</dbReference>
<reference evidence="2" key="1">
    <citation type="journal article" date="2014" name="Int. J. Syst. Evol. Microbiol.">
        <title>Complete genome sequence of Corynebacterium casei LMG S-19264T (=DSM 44701T), isolated from a smear-ripened cheese.</title>
        <authorList>
            <consortium name="US DOE Joint Genome Institute (JGI-PGF)"/>
            <person name="Walter F."/>
            <person name="Albersmeier A."/>
            <person name="Kalinowski J."/>
            <person name="Ruckert C."/>
        </authorList>
    </citation>
    <scope>NUCLEOTIDE SEQUENCE</scope>
    <source>
        <strain evidence="2">CGMCC 4.7201</strain>
    </source>
</reference>
<evidence type="ECO:0000313" key="3">
    <source>
        <dbReference type="Proteomes" id="UP000641932"/>
    </source>
</evidence>
<dbReference type="Gene3D" id="3.40.50.150">
    <property type="entry name" value="Vaccinia Virus protein VP39"/>
    <property type="match status" value="1"/>
</dbReference>
<comment type="caution">
    <text evidence="2">The sequence shown here is derived from an EMBL/GenBank/DDBJ whole genome shotgun (WGS) entry which is preliminary data.</text>
</comment>
<organism evidence="2 3">
    <name type="scientific">Wenjunlia tyrosinilytica</name>
    <dbReference type="NCBI Taxonomy" id="1544741"/>
    <lineage>
        <taxon>Bacteria</taxon>
        <taxon>Bacillati</taxon>
        <taxon>Actinomycetota</taxon>
        <taxon>Actinomycetes</taxon>
        <taxon>Kitasatosporales</taxon>
        <taxon>Streptomycetaceae</taxon>
        <taxon>Wenjunlia</taxon>
    </lineage>
</organism>
<accession>A0A917ZYH9</accession>
<feature type="region of interest" description="Disordered" evidence="1">
    <location>
        <begin position="91"/>
        <end position="112"/>
    </location>
</feature>
<keyword evidence="3" id="KW-1185">Reference proteome</keyword>
<evidence type="ECO:0000256" key="1">
    <source>
        <dbReference type="SAM" id="MobiDB-lite"/>
    </source>
</evidence>
<dbReference type="Proteomes" id="UP000641932">
    <property type="component" value="Unassembled WGS sequence"/>
</dbReference>
<feature type="region of interest" description="Disordered" evidence="1">
    <location>
        <begin position="1"/>
        <end position="35"/>
    </location>
</feature>
<dbReference type="EMBL" id="BMMS01000043">
    <property type="protein sequence ID" value="GGO99211.1"/>
    <property type="molecule type" value="Genomic_DNA"/>
</dbReference>
<gene>
    <name evidence="2" type="ORF">GCM10012280_65140</name>
</gene>